<gene>
    <name evidence="2" type="ORF">TCAL_13370</name>
</gene>
<dbReference type="AlphaFoldDB" id="A0A553PS40"/>
<evidence type="ECO:0000313" key="3">
    <source>
        <dbReference type="Proteomes" id="UP000318571"/>
    </source>
</evidence>
<accession>A0A553PS40</accession>
<reference evidence="2 3" key="1">
    <citation type="journal article" date="2018" name="Nat. Ecol. Evol.">
        <title>Genomic signatures of mitonuclear coevolution across populations of Tigriopus californicus.</title>
        <authorList>
            <person name="Barreto F.S."/>
            <person name="Watson E.T."/>
            <person name="Lima T.G."/>
            <person name="Willett C.S."/>
            <person name="Edmands S."/>
            <person name="Li W."/>
            <person name="Burton R.S."/>
        </authorList>
    </citation>
    <scope>NUCLEOTIDE SEQUENCE [LARGE SCALE GENOMIC DNA]</scope>
    <source>
        <strain evidence="2 3">San Diego</strain>
    </source>
</reference>
<keyword evidence="3" id="KW-1185">Reference proteome</keyword>
<sequence length="102" mass="12079">KRKYYYDRSTKPRPVIPIGSSVLVQDPISKQWNSSARVIGRPNHRRYHLHFPSGRVLWRNTKFLRDIPDNLNPSTLEPVLEEGEHERRKSSRLTKPPNRYCS</sequence>
<protein>
    <submittedName>
        <fullName evidence="2">Uncharacterized protein</fullName>
    </submittedName>
</protein>
<evidence type="ECO:0000256" key="1">
    <source>
        <dbReference type="SAM" id="MobiDB-lite"/>
    </source>
</evidence>
<feature type="non-terminal residue" evidence="2">
    <location>
        <position position="1"/>
    </location>
</feature>
<name>A0A553PS40_TIGCA</name>
<comment type="caution">
    <text evidence="2">The sequence shown here is derived from an EMBL/GenBank/DDBJ whole genome shotgun (WGS) entry which is preliminary data.</text>
</comment>
<dbReference type="Proteomes" id="UP000318571">
    <property type="component" value="Chromosome 12"/>
</dbReference>
<organism evidence="2 3">
    <name type="scientific">Tigriopus californicus</name>
    <name type="common">Marine copepod</name>
    <dbReference type="NCBI Taxonomy" id="6832"/>
    <lineage>
        <taxon>Eukaryota</taxon>
        <taxon>Metazoa</taxon>
        <taxon>Ecdysozoa</taxon>
        <taxon>Arthropoda</taxon>
        <taxon>Crustacea</taxon>
        <taxon>Multicrustacea</taxon>
        <taxon>Hexanauplia</taxon>
        <taxon>Copepoda</taxon>
        <taxon>Harpacticoida</taxon>
        <taxon>Harpacticidae</taxon>
        <taxon>Tigriopus</taxon>
    </lineage>
</organism>
<dbReference type="EMBL" id="VCGU01000001">
    <property type="protein sequence ID" value="TRY80504.1"/>
    <property type="molecule type" value="Genomic_DNA"/>
</dbReference>
<feature type="region of interest" description="Disordered" evidence="1">
    <location>
        <begin position="69"/>
        <end position="102"/>
    </location>
</feature>
<proteinExistence type="predicted"/>
<evidence type="ECO:0000313" key="2">
    <source>
        <dbReference type="EMBL" id="TRY80504.1"/>
    </source>
</evidence>